<organism evidence="3 4">
    <name type="scientific">Drechslerella dactyloides</name>
    <name type="common">Nematode-trapping fungus</name>
    <name type="synonym">Arthrobotrys dactyloides</name>
    <dbReference type="NCBI Taxonomy" id="74499"/>
    <lineage>
        <taxon>Eukaryota</taxon>
        <taxon>Fungi</taxon>
        <taxon>Dikarya</taxon>
        <taxon>Ascomycota</taxon>
        <taxon>Pezizomycotina</taxon>
        <taxon>Orbiliomycetes</taxon>
        <taxon>Orbiliales</taxon>
        <taxon>Orbiliaceae</taxon>
        <taxon>Drechslerella</taxon>
    </lineage>
</organism>
<evidence type="ECO:0000256" key="2">
    <source>
        <dbReference type="SAM" id="Phobius"/>
    </source>
</evidence>
<dbReference type="Proteomes" id="UP001221413">
    <property type="component" value="Unassembled WGS sequence"/>
</dbReference>
<dbReference type="AlphaFoldDB" id="A0AAD6NNZ4"/>
<evidence type="ECO:0000313" key="4">
    <source>
        <dbReference type="Proteomes" id="UP001221413"/>
    </source>
</evidence>
<keyword evidence="4" id="KW-1185">Reference proteome</keyword>
<sequence>MHLEDFKADWGYNLLELERIAETRPEDQDVAIMMKWLRFALHESPKVAFQLEKIIDILTDMARHVWGNALEPLRGPVGSRIEIRCRELTSEWTSLTRRWESAAEDLLEVSVHYKYIALERTEVEFQNLVASRKEIGRITAASRSESKRRVIVEATRGTLQELDNFIKSLAACFCFIDDAEKLRQEKLTEHKQGLRQRRRNHTGSSNSRPRDSAKGNDQSSASSPTKIGATAQAAVNLSFPSFFYPTPVAVSTLQKIIESRDTIWFPVFILTVASGIFTGMAFFNPDNSLFSALSQMLRSYASLWCLLIPLFRDRTLPVWPTRGWLYGSVATAASLGVVGVAFCAVDGSWSGLITSVGDFSALAATVLLAMGVVNSAAAHAP</sequence>
<feature type="transmembrane region" description="Helical" evidence="2">
    <location>
        <begin position="263"/>
        <end position="283"/>
    </location>
</feature>
<evidence type="ECO:0000313" key="3">
    <source>
        <dbReference type="EMBL" id="KAJ6264008.1"/>
    </source>
</evidence>
<gene>
    <name evidence="3" type="ORF">Dda_0147</name>
</gene>
<protein>
    <submittedName>
        <fullName evidence="3">Uncharacterized protein</fullName>
    </submittedName>
</protein>
<feature type="compositionally biased region" description="Polar residues" evidence="1">
    <location>
        <begin position="215"/>
        <end position="225"/>
    </location>
</feature>
<keyword evidence="2" id="KW-1133">Transmembrane helix</keyword>
<keyword evidence="2" id="KW-0472">Membrane</keyword>
<reference evidence="3" key="1">
    <citation type="submission" date="2023-01" db="EMBL/GenBank/DDBJ databases">
        <title>The chitinases involved in constricting ring structure development in the nematode-trapping fungus Drechslerella dactyloides.</title>
        <authorList>
            <person name="Wang R."/>
            <person name="Zhang L."/>
            <person name="Tang P."/>
            <person name="Li S."/>
            <person name="Liang L."/>
        </authorList>
    </citation>
    <scope>NUCLEOTIDE SEQUENCE</scope>
    <source>
        <strain evidence="3">YMF1.00031</strain>
    </source>
</reference>
<keyword evidence="2" id="KW-0812">Transmembrane</keyword>
<evidence type="ECO:0000256" key="1">
    <source>
        <dbReference type="SAM" id="MobiDB-lite"/>
    </source>
</evidence>
<proteinExistence type="predicted"/>
<feature type="transmembrane region" description="Helical" evidence="2">
    <location>
        <begin position="289"/>
        <end position="311"/>
    </location>
</feature>
<name>A0AAD6NNZ4_DREDA</name>
<feature type="transmembrane region" description="Helical" evidence="2">
    <location>
        <begin position="323"/>
        <end position="347"/>
    </location>
</feature>
<feature type="region of interest" description="Disordered" evidence="1">
    <location>
        <begin position="189"/>
        <end position="225"/>
    </location>
</feature>
<feature type="transmembrane region" description="Helical" evidence="2">
    <location>
        <begin position="359"/>
        <end position="378"/>
    </location>
</feature>
<accession>A0AAD6NNZ4</accession>
<comment type="caution">
    <text evidence="3">The sequence shown here is derived from an EMBL/GenBank/DDBJ whole genome shotgun (WGS) entry which is preliminary data.</text>
</comment>
<dbReference type="EMBL" id="JAQGDS010000001">
    <property type="protein sequence ID" value="KAJ6264008.1"/>
    <property type="molecule type" value="Genomic_DNA"/>
</dbReference>